<dbReference type="EMBL" id="JAAGAX010000012">
    <property type="protein sequence ID" value="KAF2296934.1"/>
    <property type="molecule type" value="Genomic_DNA"/>
</dbReference>
<organism evidence="1 2">
    <name type="scientific">Hevea brasiliensis</name>
    <name type="common">Para rubber tree</name>
    <name type="synonym">Siphonia brasiliensis</name>
    <dbReference type="NCBI Taxonomy" id="3981"/>
    <lineage>
        <taxon>Eukaryota</taxon>
        <taxon>Viridiplantae</taxon>
        <taxon>Streptophyta</taxon>
        <taxon>Embryophyta</taxon>
        <taxon>Tracheophyta</taxon>
        <taxon>Spermatophyta</taxon>
        <taxon>Magnoliopsida</taxon>
        <taxon>eudicotyledons</taxon>
        <taxon>Gunneridae</taxon>
        <taxon>Pentapetalae</taxon>
        <taxon>rosids</taxon>
        <taxon>fabids</taxon>
        <taxon>Malpighiales</taxon>
        <taxon>Euphorbiaceae</taxon>
        <taxon>Crotonoideae</taxon>
        <taxon>Micrandreae</taxon>
        <taxon>Hevea</taxon>
    </lineage>
</organism>
<protein>
    <submittedName>
        <fullName evidence="1">Uncharacterized protein</fullName>
    </submittedName>
</protein>
<sequence length="112" mass="13184">MLMVENKDKMVQINFEARPWPHKLRWLFLGNRYAKVIQEEMLLAEHRICVRHVCQNKQIKWKGEDKRKNFGSVLGPNLRCLDIAVIVMLGTDITVMIMIGNQSWCNVVLIYN</sequence>
<proteinExistence type="predicted"/>
<reference evidence="1 2" key="1">
    <citation type="journal article" date="2020" name="Mol. Plant">
        <title>The Chromosome-Based Rubber Tree Genome Provides New Insights into Spurge Genome Evolution and Rubber Biosynthesis.</title>
        <authorList>
            <person name="Liu J."/>
            <person name="Shi C."/>
            <person name="Shi C.C."/>
            <person name="Li W."/>
            <person name="Zhang Q.J."/>
            <person name="Zhang Y."/>
            <person name="Li K."/>
            <person name="Lu H.F."/>
            <person name="Shi C."/>
            <person name="Zhu S.T."/>
            <person name="Xiao Z.Y."/>
            <person name="Nan H."/>
            <person name="Yue Y."/>
            <person name="Zhu X.G."/>
            <person name="Wu Y."/>
            <person name="Hong X.N."/>
            <person name="Fan G.Y."/>
            <person name="Tong Y."/>
            <person name="Zhang D."/>
            <person name="Mao C.L."/>
            <person name="Liu Y.L."/>
            <person name="Hao S.J."/>
            <person name="Liu W.Q."/>
            <person name="Lv M.Q."/>
            <person name="Zhang H.B."/>
            <person name="Liu Y."/>
            <person name="Hu-Tang G.R."/>
            <person name="Wang J.P."/>
            <person name="Wang J.H."/>
            <person name="Sun Y.H."/>
            <person name="Ni S.B."/>
            <person name="Chen W.B."/>
            <person name="Zhang X.C."/>
            <person name="Jiao Y.N."/>
            <person name="Eichler E.E."/>
            <person name="Li G.H."/>
            <person name="Liu X."/>
            <person name="Gao L.Z."/>
        </authorList>
    </citation>
    <scope>NUCLEOTIDE SEQUENCE [LARGE SCALE GENOMIC DNA]</scope>
    <source>
        <strain evidence="2">cv. GT1</strain>
        <tissue evidence="1">Leaf</tissue>
    </source>
</reference>
<comment type="caution">
    <text evidence="1">The sequence shown here is derived from an EMBL/GenBank/DDBJ whole genome shotgun (WGS) entry which is preliminary data.</text>
</comment>
<dbReference type="AlphaFoldDB" id="A0A6A6L7G1"/>
<evidence type="ECO:0000313" key="2">
    <source>
        <dbReference type="Proteomes" id="UP000467840"/>
    </source>
</evidence>
<name>A0A6A6L7G1_HEVBR</name>
<dbReference type="Proteomes" id="UP000467840">
    <property type="component" value="Chromosome 18"/>
</dbReference>
<gene>
    <name evidence="1" type="ORF">GH714_013293</name>
</gene>
<accession>A0A6A6L7G1</accession>
<keyword evidence="2" id="KW-1185">Reference proteome</keyword>
<evidence type="ECO:0000313" key="1">
    <source>
        <dbReference type="EMBL" id="KAF2296934.1"/>
    </source>
</evidence>